<dbReference type="InterPro" id="IPR037218">
    <property type="entry name" value="PTPA_sf"/>
</dbReference>
<name>A0A0G4HWV2_9ALVE</name>
<protein>
    <recommendedName>
        <fullName evidence="7">Serine/threonine-protein phosphatase 2A activator</fullName>
        <ecNumber evidence="7">5.2.1.8</ecNumber>
    </recommendedName>
    <alternativeName>
        <fullName evidence="7">Phosphotyrosyl phosphatase activator</fullName>
    </alternativeName>
</protein>
<sequence>MSSSPSFTVPKKRINNQDELYAFLSSSTYKTLTDFVDKLAESVKGYPILPNQKPETENVEKLCALLRQLKGWVDEIPPIAQPSRFGNRAFQVWCDRLQEQAPSLVESLLDEEKKDARDELVPYLLDSFGNRTRIDYGTGHEAHMLAFLFCLFAIGVFEEKVKQQREVVLHAFVEYISLMRKIQKTYLLEPAGSRGVWGLDDFHFLPFIFGAAQLQCQEEISTSQVLDDRVVRDFANTYMYVDAVRVIKETKAGVPFGESSPILHDITSVPNWKKIRQGLMKMYHGEVWSKFPVTQHFLFGSLLPFPLQEGETAPPAPPEFARTTEAGMSAGGFGRPPPPVAPGMPTVFPSAALNFPTAMPSAGAAGFSSLHGMPVTKAPWASGGGAGVPVTAAPWVSGGGGGRGPIPPSLNGHGSAVRGPSNPLAGGGPPNSTGPGTLPPPVMQPDPIPETEGER</sequence>
<organism evidence="9">
    <name type="scientific">Chromera velia CCMP2878</name>
    <dbReference type="NCBI Taxonomy" id="1169474"/>
    <lineage>
        <taxon>Eukaryota</taxon>
        <taxon>Sar</taxon>
        <taxon>Alveolata</taxon>
        <taxon>Colpodellida</taxon>
        <taxon>Chromeraceae</taxon>
        <taxon>Chromera</taxon>
    </lineage>
</organism>
<dbReference type="SUPFAM" id="SSF140984">
    <property type="entry name" value="PTPA-like"/>
    <property type="match status" value="1"/>
</dbReference>
<evidence type="ECO:0000256" key="6">
    <source>
        <dbReference type="ARBA" id="ARBA00023235"/>
    </source>
</evidence>
<dbReference type="GO" id="GO:0008160">
    <property type="term" value="F:protein tyrosine phosphatase activator activity"/>
    <property type="evidence" value="ECO:0007669"/>
    <property type="project" value="TreeGrafter"/>
</dbReference>
<evidence type="ECO:0000256" key="5">
    <source>
        <dbReference type="ARBA" id="ARBA00023110"/>
    </source>
</evidence>
<dbReference type="GO" id="GO:0007052">
    <property type="term" value="P:mitotic spindle organization"/>
    <property type="evidence" value="ECO:0007669"/>
    <property type="project" value="TreeGrafter"/>
</dbReference>
<evidence type="ECO:0000256" key="3">
    <source>
        <dbReference type="ARBA" id="ARBA00011019"/>
    </source>
</evidence>
<dbReference type="PANTHER" id="PTHR10012">
    <property type="entry name" value="SERINE/THREONINE-PROTEIN PHOSPHATASE 2A REGULATORY SUBUNIT B"/>
    <property type="match status" value="1"/>
</dbReference>
<dbReference type="FunFam" id="1.20.120.1150:FF:000002">
    <property type="entry name" value="Serine/threonine-protein phosphatase 2A activator"/>
    <property type="match status" value="1"/>
</dbReference>
<dbReference type="AlphaFoldDB" id="A0A0G4HWV2"/>
<keyword evidence="6 7" id="KW-0413">Isomerase</keyword>
<dbReference type="CDD" id="cd04087">
    <property type="entry name" value="PTPA"/>
    <property type="match status" value="1"/>
</dbReference>
<dbReference type="GO" id="GO:0000159">
    <property type="term" value="C:protein phosphatase type 2A complex"/>
    <property type="evidence" value="ECO:0007669"/>
    <property type="project" value="TreeGrafter"/>
</dbReference>
<dbReference type="InterPro" id="IPR043170">
    <property type="entry name" value="PTPA_C_lid"/>
</dbReference>
<evidence type="ECO:0000256" key="7">
    <source>
        <dbReference type="RuleBase" id="RU361210"/>
    </source>
</evidence>
<comment type="function">
    <text evidence="7">PPIases accelerate the folding of proteins. It catalyzes the cis-trans isomerization of proline imidic peptide bonds in oligopeptides.</text>
</comment>
<evidence type="ECO:0000256" key="8">
    <source>
        <dbReference type="SAM" id="MobiDB-lite"/>
    </source>
</evidence>
<proteinExistence type="inferred from homology"/>
<dbReference type="GO" id="GO:0005634">
    <property type="term" value="C:nucleus"/>
    <property type="evidence" value="ECO:0007669"/>
    <property type="project" value="TreeGrafter"/>
</dbReference>
<keyword evidence="5 7" id="KW-0697">Rotamase</keyword>
<dbReference type="Pfam" id="PF03095">
    <property type="entry name" value="PTPA"/>
    <property type="match status" value="1"/>
</dbReference>
<keyword evidence="4 7" id="KW-0963">Cytoplasm</keyword>
<feature type="compositionally biased region" description="Pro residues" evidence="8">
    <location>
        <begin position="437"/>
        <end position="448"/>
    </location>
</feature>
<dbReference type="InterPro" id="IPR004327">
    <property type="entry name" value="Phstyr_phstse_ac"/>
</dbReference>
<evidence type="ECO:0000256" key="1">
    <source>
        <dbReference type="ARBA" id="ARBA00000971"/>
    </source>
</evidence>
<evidence type="ECO:0000256" key="4">
    <source>
        <dbReference type="ARBA" id="ARBA00022490"/>
    </source>
</evidence>
<gene>
    <name evidence="9" type="ORF">Cvel_9110</name>
</gene>
<evidence type="ECO:0000313" key="9">
    <source>
        <dbReference type="EMBL" id="CEM48934.1"/>
    </source>
</evidence>
<comment type="subcellular location">
    <subcellularLocation>
        <location evidence="2 7">Cytoplasm</location>
    </subcellularLocation>
</comment>
<evidence type="ECO:0000256" key="2">
    <source>
        <dbReference type="ARBA" id="ARBA00004496"/>
    </source>
</evidence>
<dbReference type="GO" id="GO:0003755">
    <property type="term" value="F:peptidyl-prolyl cis-trans isomerase activity"/>
    <property type="evidence" value="ECO:0007669"/>
    <property type="project" value="UniProtKB-KW"/>
</dbReference>
<feature type="region of interest" description="Disordered" evidence="8">
    <location>
        <begin position="396"/>
        <end position="455"/>
    </location>
</feature>
<dbReference type="PhylomeDB" id="A0A0G4HWV2"/>
<dbReference type="GO" id="GO:0005737">
    <property type="term" value="C:cytoplasm"/>
    <property type="evidence" value="ECO:0007669"/>
    <property type="project" value="UniProtKB-SubCell"/>
</dbReference>
<dbReference type="EMBL" id="CDMZ01004192">
    <property type="protein sequence ID" value="CEM48934.1"/>
    <property type="molecule type" value="Genomic_DNA"/>
</dbReference>
<dbReference type="EC" id="5.2.1.8" evidence="7"/>
<dbReference type="VEuPathDB" id="CryptoDB:Cvel_9110"/>
<comment type="similarity">
    <text evidence="3 7">Belongs to the PTPA-type PPIase family.</text>
</comment>
<comment type="catalytic activity">
    <reaction evidence="1 7">
        <text>[protein]-peptidylproline (omega=180) = [protein]-peptidylproline (omega=0)</text>
        <dbReference type="Rhea" id="RHEA:16237"/>
        <dbReference type="Rhea" id="RHEA-COMP:10747"/>
        <dbReference type="Rhea" id="RHEA-COMP:10748"/>
        <dbReference type="ChEBI" id="CHEBI:83833"/>
        <dbReference type="ChEBI" id="CHEBI:83834"/>
        <dbReference type="EC" id="5.2.1.8"/>
    </reaction>
</comment>
<reference evidence="9" key="1">
    <citation type="submission" date="2014-11" db="EMBL/GenBank/DDBJ databases">
        <authorList>
            <person name="Otto D Thomas"/>
            <person name="Naeem Raeece"/>
        </authorList>
    </citation>
    <scope>NUCLEOTIDE SEQUENCE</scope>
</reference>
<dbReference type="PANTHER" id="PTHR10012:SF0">
    <property type="entry name" value="SERINE_THREONINE-PROTEIN PHOSPHATASE 2A ACTIVATOR"/>
    <property type="match status" value="1"/>
</dbReference>
<accession>A0A0G4HWV2</accession>
<dbReference type="Gene3D" id="1.20.120.1150">
    <property type="match status" value="1"/>
</dbReference>